<dbReference type="Pfam" id="PF22241">
    <property type="entry name" value="PSMD12-CSN4_N"/>
    <property type="match status" value="1"/>
</dbReference>
<dbReference type="InterPro" id="IPR054559">
    <property type="entry name" value="PSMD12-CSN4-like_N"/>
</dbReference>
<dbReference type="Pfam" id="PF01399">
    <property type="entry name" value="PCI"/>
    <property type="match status" value="1"/>
</dbReference>
<dbReference type="OrthoDB" id="268763at2759"/>
<dbReference type="FunFam" id="1.10.10.10:FF:000070">
    <property type="entry name" value="26S proteasome non-ATPase regulatory subunit 12"/>
    <property type="match status" value="1"/>
</dbReference>
<organism evidence="4 5">
    <name type="scientific">Trichinella nativa</name>
    <dbReference type="NCBI Taxonomy" id="6335"/>
    <lineage>
        <taxon>Eukaryota</taxon>
        <taxon>Metazoa</taxon>
        <taxon>Ecdysozoa</taxon>
        <taxon>Nematoda</taxon>
        <taxon>Enoplea</taxon>
        <taxon>Dorylaimia</taxon>
        <taxon>Trichinellida</taxon>
        <taxon>Trichinellidae</taxon>
        <taxon>Trichinella</taxon>
    </lineage>
</organism>
<dbReference type="Pfam" id="PF18098">
    <property type="entry name" value="RPN5_C"/>
    <property type="match status" value="1"/>
</dbReference>
<evidence type="ECO:0000313" key="4">
    <source>
        <dbReference type="EMBL" id="KRZ53622.1"/>
    </source>
</evidence>
<evidence type="ECO:0000256" key="2">
    <source>
        <dbReference type="ARBA" id="ARBA00022942"/>
    </source>
</evidence>
<reference evidence="4 5" key="1">
    <citation type="submission" date="2015-05" db="EMBL/GenBank/DDBJ databases">
        <title>Evolution of Trichinella species and genotypes.</title>
        <authorList>
            <person name="Korhonen P.K."/>
            <person name="Edoardo P."/>
            <person name="Giuseppe L.R."/>
            <person name="Gasser R.B."/>
        </authorList>
    </citation>
    <scope>NUCLEOTIDE SEQUENCE [LARGE SCALE GENOMIC DNA]</scope>
    <source>
        <strain evidence="4">ISS10</strain>
    </source>
</reference>
<evidence type="ECO:0000256" key="1">
    <source>
        <dbReference type="ARBA" id="ARBA00006397"/>
    </source>
</evidence>
<dbReference type="InterPro" id="IPR040134">
    <property type="entry name" value="PSMD12/CSN4"/>
</dbReference>
<accession>A0A0V1L2K6</accession>
<dbReference type="PANTHER" id="PTHR10855">
    <property type="entry name" value="26S PROTEASOME NON-ATPASE REGULATORY SUBUNIT 12/COP9 SIGNALOSOME COMPLEX SUBUNIT 4"/>
    <property type="match status" value="1"/>
</dbReference>
<dbReference type="STRING" id="6335.A0A0V1L2K6"/>
<gene>
    <name evidence="4" type="primary">Psmd12</name>
    <name evidence="4" type="ORF">T02_13637</name>
</gene>
<dbReference type="SUPFAM" id="SSF46785">
    <property type="entry name" value="Winged helix' DNA-binding domain"/>
    <property type="match status" value="1"/>
</dbReference>
<dbReference type="GO" id="GO:0008541">
    <property type="term" value="C:proteasome regulatory particle, lid subcomplex"/>
    <property type="evidence" value="ECO:0007669"/>
    <property type="project" value="TreeGrafter"/>
</dbReference>
<keyword evidence="2 4" id="KW-0647">Proteasome</keyword>
<name>A0A0V1L2K6_9BILA</name>
<protein>
    <submittedName>
        <fullName evidence="4">26S proteasome non-ATPase regulatory subunit 12</fullName>
    </submittedName>
</protein>
<dbReference type="InterPro" id="IPR040896">
    <property type="entry name" value="RPN5_C"/>
</dbReference>
<comment type="caution">
    <text evidence="4">The sequence shown here is derived from an EMBL/GenBank/DDBJ whole genome shotgun (WGS) entry which is preliminary data.</text>
</comment>
<dbReference type="Gene3D" id="1.10.10.10">
    <property type="entry name" value="Winged helix-like DNA-binding domain superfamily/Winged helix DNA-binding domain"/>
    <property type="match status" value="1"/>
</dbReference>
<feature type="domain" description="PCI" evidence="3">
    <location>
        <begin position="345"/>
        <end position="425"/>
    </location>
</feature>
<dbReference type="SMART" id="SM00088">
    <property type="entry name" value="PINT"/>
    <property type="match status" value="1"/>
</dbReference>
<dbReference type="InterPro" id="IPR036388">
    <property type="entry name" value="WH-like_DNA-bd_sf"/>
</dbReference>
<dbReference type="InterPro" id="IPR000717">
    <property type="entry name" value="PCI_dom"/>
</dbReference>
<dbReference type="GO" id="GO:0005634">
    <property type="term" value="C:nucleus"/>
    <property type="evidence" value="ECO:0007669"/>
    <property type="project" value="UniProtKB-ARBA"/>
</dbReference>
<dbReference type="AlphaFoldDB" id="A0A0V1L2K6"/>
<dbReference type="GO" id="GO:0005737">
    <property type="term" value="C:cytoplasm"/>
    <property type="evidence" value="ECO:0007669"/>
    <property type="project" value="TreeGrafter"/>
</dbReference>
<evidence type="ECO:0000313" key="5">
    <source>
        <dbReference type="Proteomes" id="UP000054721"/>
    </source>
</evidence>
<evidence type="ECO:0000259" key="3">
    <source>
        <dbReference type="SMART" id="SM00088"/>
    </source>
</evidence>
<proteinExistence type="inferred from homology"/>
<dbReference type="InterPro" id="IPR036390">
    <property type="entry name" value="WH_DNA-bd_sf"/>
</dbReference>
<dbReference type="Proteomes" id="UP000054721">
    <property type="component" value="Unassembled WGS sequence"/>
</dbReference>
<sequence length="540" mass="62972">MNPPEQILGEFGDGRVVKMLADMSKEVEQVKLEAERLISDEMFAAALEKLCDMERRTRLSADMNSNATVQVNIVSVCFSEKQYDILKEQIIALSKKRSLMKYANSKMVQTCVELMPSVSCKKAKFELIETLRKTTEGKIYVEVERARLTHMLSQMKEEDGDIEGAVKVLLELQKVFFLLEQLRLCILRNDFVRSTIIAKKISPKFFKSDIISKHQDLKFKYYKLMILLDLYNKNYVGVSNHYYNLSETETFHDKSKIVTFLKNAVVYAILAPYSTEQWSTISRMSEDGNFDQIPKYKELVQLFIKEEIISWKKDILGVYDKLKAWSVSSTDYVEEYVESQEHTLANLEQLQCRVGEHNMRIVSKYYSRIYLNRIAELVDWNVEKTEEFLCKLIVNGTIPLAKICRPSGVVTFVPKKKSQEELDDWAVGTVDVMEKINKVTHLILKERMMYKNVHSFCEEEDSDEEDWFTDTLFKRQSSEYEDDFDDPDENTEDMYVEVDETTSESLSESELKAIESEMEKKSVEPDKTSEVEVVFDRPFF</sequence>
<dbReference type="EMBL" id="JYDW01000159">
    <property type="protein sequence ID" value="KRZ53622.1"/>
    <property type="molecule type" value="Genomic_DNA"/>
</dbReference>
<dbReference type="PANTHER" id="PTHR10855:SF1">
    <property type="entry name" value="26S PROTEASOME NON-ATPASE REGULATORY SUBUNIT 12"/>
    <property type="match status" value="1"/>
</dbReference>
<keyword evidence="5" id="KW-1185">Reference proteome</keyword>
<comment type="similarity">
    <text evidence="1">Belongs to the proteasome subunit p55 family.</text>
</comment>